<dbReference type="CDD" id="cd06223">
    <property type="entry name" value="PRTases_typeI"/>
    <property type="match status" value="1"/>
</dbReference>
<dbReference type="EC" id="2.4.2.10" evidence="5"/>
<feature type="domain" description="Phosphoribosyltransferase" evidence="9">
    <location>
        <begin position="60"/>
        <end position="176"/>
    </location>
</feature>
<reference evidence="10" key="2">
    <citation type="submission" date="2020-11" db="EMBL/GenBank/DDBJ databases">
        <authorList>
            <consortium name="DOE Joint Genome Institute"/>
            <person name="Kuo A."/>
            <person name="Miyauchi S."/>
            <person name="Kiss E."/>
            <person name="Drula E."/>
            <person name="Kohler A."/>
            <person name="Sanchez-Garcia M."/>
            <person name="Andreopoulos B."/>
            <person name="Barry K.W."/>
            <person name="Bonito G."/>
            <person name="Buee M."/>
            <person name="Carver A."/>
            <person name="Chen C."/>
            <person name="Cichocki N."/>
            <person name="Clum A."/>
            <person name="Culley D."/>
            <person name="Crous P.W."/>
            <person name="Fauchery L."/>
            <person name="Girlanda M."/>
            <person name="Hayes R."/>
            <person name="Keri Z."/>
            <person name="Labutti K."/>
            <person name="Lipzen A."/>
            <person name="Lombard V."/>
            <person name="Magnuson J."/>
            <person name="Maillard F."/>
            <person name="Morin E."/>
            <person name="Murat C."/>
            <person name="Nolan M."/>
            <person name="Ohm R."/>
            <person name="Pangilinan J."/>
            <person name="Pereira M."/>
            <person name="Perotto S."/>
            <person name="Peter M."/>
            <person name="Riley R."/>
            <person name="Sitrit Y."/>
            <person name="Stielow B."/>
            <person name="Szollosi G."/>
            <person name="Zifcakova L."/>
            <person name="Stursova M."/>
            <person name="Spatafora J.W."/>
            <person name="Tedersoo L."/>
            <person name="Vaario L.-M."/>
            <person name="Yamada A."/>
            <person name="Yan M."/>
            <person name="Wang P."/>
            <person name="Xu J."/>
            <person name="Bruns T."/>
            <person name="Baldrian P."/>
            <person name="Vilgalys R."/>
            <person name="Henrissat B."/>
            <person name="Grigoriev I.V."/>
            <person name="Hibbett D."/>
            <person name="Nagy L.G."/>
            <person name="Martin F.M."/>
        </authorList>
    </citation>
    <scope>NUCLEOTIDE SEQUENCE</scope>
    <source>
        <strain evidence="10">UH-Tt-Lm1</strain>
    </source>
</reference>
<dbReference type="GO" id="GO:0046132">
    <property type="term" value="P:pyrimidine ribonucleoside biosynthetic process"/>
    <property type="evidence" value="ECO:0007669"/>
    <property type="project" value="TreeGrafter"/>
</dbReference>
<dbReference type="InterPro" id="IPR029057">
    <property type="entry name" value="PRTase-like"/>
</dbReference>
<proteinExistence type="inferred from homology"/>
<dbReference type="GO" id="GO:0006221">
    <property type="term" value="P:pyrimidine nucleotide biosynthetic process"/>
    <property type="evidence" value="ECO:0007669"/>
    <property type="project" value="UniProtKB-KW"/>
</dbReference>
<comment type="function">
    <text evidence="1">Catalyzes the transfer of a ribosyl phosphate group from 5-phosphoribose 1-diphosphate to orotate, leading to the formation of orotidine monophosphate (OMP).</text>
</comment>
<keyword evidence="11" id="KW-1185">Reference proteome</keyword>
<evidence type="ECO:0000313" key="10">
    <source>
        <dbReference type="EMBL" id="KAF9788359.1"/>
    </source>
</evidence>
<evidence type="ECO:0000313" key="11">
    <source>
        <dbReference type="Proteomes" id="UP000736335"/>
    </source>
</evidence>
<dbReference type="GO" id="GO:0004588">
    <property type="term" value="F:orotate phosphoribosyltransferase activity"/>
    <property type="evidence" value="ECO:0007669"/>
    <property type="project" value="UniProtKB-EC"/>
</dbReference>
<dbReference type="InterPro" id="IPR000836">
    <property type="entry name" value="PRTase_dom"/>
</dbReference>
<evidence type="ECO:0000256" key="1">
    <source>
        <dbReference type="ARBA" id="ARBA00003769"/>
    </source>
</evidence>
<dbReference type="SUPFAM" id="SSF53271">
    <property type="entry name" value="PRTase-like"/>
    <property type="match status" value="1"/>
</dbReference>
<dbReference type="GO" id="GO:0006207">
    <property type="term" value="P:'de novo' pyrimidine nucleobase biosynthetic process"/>
    <property type="evidence" value="ECO:0007669"/>
    <property type="project" value="TreeGrafter"/>
</dbReference>
<comment type="caution">
    <text evidence="10">The sequence shown here is derived from an EMBL/GenBank/DDBJ whole genome shotgun (WGS) entry which is preliminary data.</text>
</comment>
<dbReference type="HAMAP" id="MF_01208">
    <property type="entry name" value="PyrE"/>
    <property type="match status" value="1"/>
</dbReference>
<organism evidence="10 11">
    <name type="scientific">Thelephora terrestris</name>
    <dbReference type="NCBI Taxonomy" id="56493"/>
    <lineage>
        <taxon>Eukaryota</taxon>
        <taxon>Fungi</taxon>
        <taxon>Dikarya</taxon>
        <taxon>Basidiomycota</taxon>
        <taxon>Agaricomycotina</taxon>
        <taxon>Agaricomycetes</taxon>
        <taxon>Thelephorales</taxon>
        <taxon>Thelephoraceae</taxon>
        <taxon>Thelephora</taxon>
    </lineage>
</organism>
<keyword evidence="7" id="KW-0808">Transferase</keyword>
<dbReference type="PANTHER" id="PTHR46683">
    <property type="entry name" value="OROTATE PHOSPHORIBOSYLTRANSFERASE 1-RELATED"/>
    <property type="match status" value="1"/>
</dbReference>
<dbReference type="InterPro" id="IPR023031">
    <property type="entry name" value="OPRT"/>
</dbReference>
<dbReference type="InterPro" id="IPR004467">
    <property type="entry name" value="Or_phspho_trans_dom"/>
</dbReference>
<evidence type="ECO:0000256" key="8">
    <source>
        <dbReference type="ARBA" id="ARBA00022975"/>
    </source>
</evidence>
<evidence type="ECO:0000256" key="4">
    <source>
        <dbReference type="ARBA" id="ARBA00011738"/>
    </source>
</evidence>
<evidence type="ECO:0000259" key="9">
    <source>
        <dbReference type="Pfam" id="PF00156"/>
    </source>
</evidence>
<accession>A0A9P6L8U1</accession>
<dbReference type="Pfam" id="PF00156">
    <property type="entry name" value="Pribosyltran"/>
    <property type="match status" value="1"/>
</dbReference>
<name>A0A9P6L8U1_9AGAM</name>
<reference evidence="10" key="1">
    <citation type="journal article" date="2020" name="Nat. Commun.">
        <title>Large-scale genome sequencing of mycorrhizal fungi provides insights into the early evolution of symbiotic traits.</title>
        <authorList>
            <person name="Miyauchi S."/>
            <person name="Kiss E."/>
            <person name="Kuo A."/>
            <person name="Drula E."/>
            <person name="Kohler A."/>
            <person name="Sanchez-Garcia M."/>
            <person name="Morin E."/>
            <person name="Andreopoulos B."/>
            <person name="Barry K.W."/>
            <person name="Bonito G."/>
            <person name="Buee M."/>
            <person name="Carver A."/>
            <person name="Chen C."/>
            <person name="Cichocki N."/>
            <person name="Clum A."/>
            <person name="Culley D."/>
            <person name="Crous P.W."/>
            <person name="Fauchery L."/>
            <person name="Girlanda M."/>
            <person name="Hayes R.D."/>
            <person name="Keri Z."/>
            <person name="LaButti K."/>
            <person name="Lipzen A."/>
            <person name="Lombard V."/>
            <person name="Magnuson J."/>
            <person name="Maillard F."/>
            <person name="Murat C."/>
            <person name="Nolan M."/>
            <person name="Ohm R.A."/>
            <person name="Pangilinan J."/>
            <person name="Pereira M.F."/>
            <person name="Perotto S."/>
            <person name="Peter M."/>
            <person name="Pfister S."/>
            <person name="Riley R."/>
            <person name="Sitrit Y."/>
            <person name="Stielow J.B."/>
            <person name="Szollosi G."/>
            <person name="Zifcakova L."/>
            <person name="Stursova M."/>
            <person name="Spatafora J.W."/>
            <person name="Tedersoo L."/>
            <person name="Vaario L.M."/>
            <person name="Yamada A."/>
            <person name="Yan M."/>
            <person name="Wang P."/>
            <person name="Xu J."/>
            <person name="Bruns T."/>
            <person name="Baldrian P."/>
            <person name="Vilgalys R."/>
            <person name="Dunand C."/>
            <person name="Henrissat B."/>
            <person name="Grigoriev I.V."/>
            <person name="Hibbett D."/>
            <person name="Nagy L.G."/>
            <person name="Martin F.M."/>
        </authorList>
    </citation>
    <scope>NUCLEOTIDE SEQUENCE</scope>
    <source>
        <strain evidence="10">UH-Tt-Lm1</strain>
    </source>
</reference>
<comment type="pathway">
    <text evidence="2">Pyrimidine metabolism; UMP biosynthesis via de novo pathway; UMP from orotate: step 1/2.</text>
</comment>
<dbReference type="PANTHER" id="PTHR46683:SF1">
    <property type="entry name" value="OROTATE PHOSPHORIBOSYLTRANSFERASE 1-RELATED"/>
    <property type="match status" value="1"/>
</dbReference>
<keyword evidence="8" id="KW-0665">Pyrimidine biosynthesis</keyword>
<evidence type="ECO:0000256" key="5">
    <source>
        <dbReference type="ARBA" id="ARBA00011971"/>
    </source>
</evidence>
<evidence type="ECO:0000256" key="3">
    <source>
        <dbReference type="ARBA" id="ARBA00006340"/>
    </source>
</evidence>
<dbReference type="GO" id="GO:0005737">
    <property type="term" value="C:cytoplasm"/>
    <property type="evidence" value="ECO:0007669"/>
    <property type="project" value="TreeGrafter"/>
</dbReference>
<dbReference type="EMBL" id="WIUZ02000004">
    <property type="protein sequence ID" value="KAF9788359.1"/>
    <property type="molecule type" value="Genomic_DNA"/>
</dbReference>
<protein>
    <recommendedName>
        <fullName evidence="5">orotate phosphoribosyltransferase</fullName>
        <ecNumber evidence="5">2.4.2.10</ecNumber>
    </recommendedName>
</protein>
<sequence length="228" mass="24532">MLEKHQSELIEHAMAVGALKFGTFTLKSGRVSPYFFNAGLISSGSMLATLSTGYASLIHSALQSSDYAKFDILFGPAYKGISLAACTAMALHRDYGIDIGFAYDRKEAKDHGEGGMMVGAPVSGKKVLILDDVMTAGTATRNAVDMIRSGGGEVVGIVLCLDREEVGKEGGSTVKEMEKYVGGQGRVKAILRMRDLMAWLEGQGRVEDLAAMKDYWDRYGVGDNRGDQ</sequence>
<dbReference type="OrthoDB" id="5553476at2759"/>
<evidence type="ECO:0000256" key="7">
    <source>
        <dbReference type="ARBA" id="ARBA00022679"/>
    </source>
</evidence>
<evidence type="ECO:0000256" key="6">
    <source>
        <dbReference type="ARBA" id="ARBA00022676"/>
    </source>
</evidence>
<comment type="subunit">
    <text evidence="4">Homodimer.</text>
</comment>
<gene>
    <name evidence="10" type="ORF">BJ322DRAFT_626867</name>
</gene>
<evidence type="ECO:0000256" key="2">
    <source>
        <dbReference type="ARBA" id="ARBA00004889"/>
    </source>
</evidence>
<comment type="similarity">
    <text evidence="3">Belongs to the purine/pyrimidine phosphoribosyltransferase family. PyrE subfamily.</text>
</comment>
<keyword evidence="6 10" id="KW-0328">Glycosyltransferase</keyword>
<dbReference type="Gene3D" id="3.40.50.2020">
    <property type="match status" value="1"/>
</dbReference>
<dbReference type="AlphaFoldDB" id="A0A9P6L8U1"/>
<dbReference type="NCBIfam" id="TIGR00336">
    <property type="entry name" value="pyrE"/>
    <property type="match status" value="1"/>
</dbReference>
<dbReference type="Proteomes" id="UP000736335">
    <property type="component" value="Unassembled WGS sequence"/>
</dbReference>